<dbReference type="RefSeq" id="WP_205175230.1">
    <property type="nucleotide sequence ID" value="NZ_JAFBDZ010000006.1"/>
</dbReference>
<evidence type="ECO:0000256" key="4">
    <source>
        <dbReference type="ARBA" id="ARBA00022692"/>
    </source>
</evidence>
<evidence type="ECO:0000256" key="6">
    <source>
        <dbReference type="ARBA" id="ARBA00023136"/>
    </source>
</evidence>
<dbReference type="Proteomes" id="UP001646157">
    <property type="component" value="Unassembled WGS sequence"/>
</dbReference>
<dbReference type="InterPro" id="IPR035906">
    <property type="entry name" value="MetI-like_sf"/>
</dbReference>
<comment type="subcellular location">
    <subcellularLocation>
        <location evidence="1 7">Cell membrane</location>
        <topology evidence="1 7">Multi-pass membrane protein</topology>
    </subcellularLocation>
</comment>
<accession>A0ABS2NJF0</accession>
<keyword evidence="5 7" id="KW-1133">Transmembrane helix</keyword>
<protein>
    <submittedName>
        <fullName evidence="9">ABC-type dipeptide/oligopeptide/nickel transport system permease component</fullName>
    </submittedName>
</protein>
<feature type="transmembrane region" description="Helical" evidence="7">
    <location>
        <begin position="78"/>
        <end position="104"/>
    </location>
</feature>
<name>A0ABS2NJF0_9BACI</name>
<evidence type="ECO:0000313" key="10">
    <source>
        <dbReference type="Proteomes" id="UP001646157"/>
    </source>
</evidence>
<comment type="similarity">
    <text evidence="7">Belongs to the binding-protein-dependent transport system permease family.</text>
</comment>
<organism evidence="9 10">
    <name type="scientific">Rossellomorea pakistanensis</name>
    <dbReference type="NCBI Taxonomy" id="992288"/>
    <lineage>
        <taxon>Bacteria</taxon>
        <taxon>Bacillati</taxon>
        <taxon>Bacillota</taxon>
        <taxon>Bacilli</taxon>
        <taxon>Bacillales</taxon>
        <taxon>Bacillaceae</taxon>
        <taxon>Rossellomorea</taxon>
    </lineage>
</organism>
<dbReference type="SUPFAM" id="SSF161098">
    <property type="entry name" value="MetI-like"/>
    <property type="match status" value="1"/>
</dbReference>
<feature type="domain" description="ABC transmembrane type-1" evidence="8">
    <location>
        <begin position="78"/>
        <end position="274"/>
    </location>
</feature>
<keyword evidence="3" id="KW-1003">Cell membrane</keyword>
<evidence type="ECO:0000256" key="3">
    <source>
        <dbReference type="ARBA" id="ARBA00022475"/>
    </source>
</evidence>
<feature type="transmembrane region" description="Helical" evidence="7">
    <location>
        <begin position="160"/>
        <end position="183"/>
    </location>
</feature>
<sequence>MRGLQMIVNFFISLIGIILVGGFPVLLAGLNENELYIGEYWNTVQDIVYAIFHPSELTYVIIGGHKERDLFPYLWDPIVYSLTVLLSSLLFAITLAILFTIVSMLFSEKIRNRIKFFFYVFESLPDILIILSVQLALVFYYKKSGILIFEIASTYEEKAYILPILILAILPTVQLYRVSILLFESESRKDYVLLAKSIGLGKLFILTVHVLRNAIIRVFFQSKKTVWFMLSNLFVIELLFNIPGITRFLLSTFSLNYSRSPFSQSLFLSFYFTL</sequence>
<evidence type="ECO:0000256" key="1">
    <source>
        <dbReference type="ARBA" id="ARBA00004651"/>
    </source>
</evidence>
<feature type="transmembrane region" description="Helical" evidence="7">
    <location>
        <begin position="7"/>
        <end position="30"/>
    </location>
</feature>
<feature type="transmembrane region" description="Helical" evidence="7">
    <location>
        <begin position="226"/>
        <end position="250"/>
    </location>
</feature>
<keyword evidence="6 7" id="KW-0472">Membrane</keyword>
<evidence type="ECO:0000313" key="9">
    <source>
        <dbReference type="EMBL" id="MBM7587960.1"/>
    </source>
</evidence>
<comment type="caution">
    <text evidence="9">The sequence shown here is derived from an EMBL/GenBank/DDBJ whole genome shotgun (WGS) entry which is preliminary data.</text>
</comment>
<proteinExistence type="inferred from homology"/>
<evidence type="ECO:0000259" key="8">
    <source>
        <dbReference type="PROSITE" id="PS50928"/>
    </source>
</evidence>
<dbReference type="PANTHER" id="PTHR30465:SF44">
    <property type="entry name" value="ABC-TYPE DIPEPTIDE_OLIGOPEPTIDE TRANSPORT SYSTEM, PERMEASE COMPONENT"/>
    <property type="match status" value="1"/>
</dbReference>
<feature type="transmembrane region" description="Helical" evidence="7">
    <location>
        <begin position="116"/>
        <end position="140"/>
    </location>
</feature>
<dbReference type="Gene3D" id="1.10.3720.10">
    <property type="entry name" value="MetI-like"/>
    <property type="match status" value="1"/>
</dbReference>
<dbReference type="EMBL" id="JAFBDZ010000006">
    <property type="protein sequence ID" value="MBM7587960.1"/>
    <property type="molecule type" value="Genomic_DNA"/>
</dbReference>
<evidence type="ECO:0000256" key="2">
    <source>
        <dbReference type="ARBA" id="ARBA00022448"/>
    </source>
</evidence>
<gene>
    <name evidence="9" type="ORF">JOC86_004535</name>
</gene>
<evidence type="ECO:0000256" key="5">
    <source>
        <dbReference type="ARBA" id="ARBA00022989"/>
    </source>
</evidence>
<keyword evidence="4 7" id="KW-0812">Transmembrane</keyword>
<dbReference type="Pfam" id="PF00528">
    <property type="entry name" value="BPD_transp_1"/>
    <property type="match status" value="1"/>
</dbReference>
<dbReference type="PROSITE" id="PS50928">
    <property type="entry name" value="ABC_TM1"/>
    <property type="match status" value="1"/>
</dbReference>
<dbReference type="PANTHER" id="PTHR30465">
    <property type="entry name" value="INNER MEMBRANE ABC TRANSPORTER"/>
    <property type="match status" value="1"/>
</dbReference>
<reference evidence="9 10" key="1">
    <citation type="submission" date="2021-01" db="EMBL/GenBank/DDBJ databases">
        <title>Genomic Encyclopedia of Type Strains, Phase IV (KMG-IV): sequencing the most valuable type-strain genomes for metagenomic binning, comparative biology and taxonomic classification.</title>
        <authorList>
            <person name="Goeker M."/>
        </authorList>
    </citation>
    <scope>NUCLEOTIDE SEQUENCE [LARGE SCALE GENOMIC DNA]</scope>
    <source>
        <strain evidence="9 10">DSM 24834</strain>
    </source>
</reference>
<keyword evidence="10" id="KW-1185">Reference proteome</keyword>
<keyword evidence="2 7" id="KW-0813">Transport</keyword>
<dbReference type="InterPro" id="IPR000515">
    <property type="entry name" value="MetI-like"/>
</dbReference>
<evidence type="ECO:0000256" key="7">
    <source>
        <dbReference type="RuleBase" id="RU363032"/>
    </source>
</evidence>